<feature type="transmembrane region" description="Helical" evidence="5">
    <location>
        <begin position="228"/>
        <end position="251"/>
    </location>
</feature>
<protein>
    <submittedName>
        <fullName evidence="6">Uncharacterized protein</fullName>
    </submittedName>
</protein>
<feature type="transmembrane region" description="Helical" evidence="5">
    <location>
        <begin position="258"/>
        <end position="276"/>
    </location>
</feature>
<evidence type="ECO:0000256" key="5">
    <source>
        <dbReference type="SAM" id="Phobius"/>
    </source>
</evidence>
<sequence>VAAELLSVVGAVCMVVREEGLQPALQKLLCPRALLQLLPVGAIYGLGDFLQTTACNVASAPVVLVVGQSKLLLSALLSKFLLSGADKNQPPTNWLRLLVISCAAAASTEISADGAAVKTLEVYGAMLALIKAFLSSSGAVMSEAFYKKGKDSFWVVSFRVQIIMLMTSLVLLPVTTGKLGLEVLHPSEFFFGGPNTQCVFWPDESKTGCQPEFFGETCTCATQRGWDWYTVLAVLSIALNGFTTGLTLKYLSAVSKSICGALSSGVFYIAYVCAGFRPFSFAQANVLAIVVLGSLEFAMEK</sequence>
<feature type="transmembrane region" description="Helical" evidence="5">
    <location>
        <begin position="153"/>
        <end position="174"/>
    </location>
</feature>
<name>A0A813G845_POLGL</name>
<gene>
    <name evidence="6" type="ORF">PGLA1383_LOCUS39890</name>
</gene>
<dbReference type="AlphaFoldDB" id="A0A813G845"/>
<dbReference type="EMBL" id="CAJNNV010027974">
    <property type="protein sequence ID" value="CAE8622447.1"/>
    <property type="molecule type" value="Genomic_DNA"/>
</dbReference>
<keyword evidence="2 5" id="KW-0812">Transmembrane</keyword>
<accession>A0A813G845</accession>
<feature type="non-terminal residue" evidence="6">
    <location>
        <position position="1"/>
    </location>
</feature>
<dbReference type="OMA" id="CEHIYKS"/>
<reference evidence="6" key="1">
    <citation type="submission" date="2021-02" db="EMBL/GenBank/DDBJ databases">
        <authorList>
            <person name="Dougan E. K."/>
            <person name="Rhodes N."/>
            <person name="Thang M."/>
            <person name="Chan C."/>
        </authorList>
    </citation>
    <scope>NUCLEOTIDE SEQUENCE</scope>
</reference>
<dbReference type="PANTHER" id="PTHR10231">
    <property type="entry name" value="NUCLEOTIDE-SUGAR TRANSMEMBRANE TRANSPORTER"/>
    <property type="match status" value="1"/>
</dbReference>
<proteinExistence type="predicted"/>
<dbReference type="GO" id="GO:0015165">
    <property type="term" value="F:pyrimidine nucleotide-sugar transmembrane transporter activity"/>
    <property type="evidence" value="ECO:0007669"/>
    <property type="project" value="InterPro"/>
</dbReference>
<keyword evidence="7" id="KW-1185">Reference proteome</keyword>
<evidence type="ECO:0000313" key="6">
    <source>
        <dbReference type="EMBL" id="CAE8622447.1"/>
    </source>
</evidence>
<comment type="subcellular location">
    <subcellularLocation>
        <location evidence="1">Membrane</location>
        <topology evidence="1">Multi-pass membrane protein</topology>
    </subcellularLocation>
</comment>
<dbReference type="Proteomes" id="UP000654075">
    <property type="component" value="Unassembled WGS sequence"/>
</dbReference>
<keyword evidence="4 5" id="KW-0472">Membrane</keyword>
<dbReference type="InterPro" id="IPR007271">
    <property type="entry name" value="Nuc_sug_transpt"/>
</dbReference>
<dbReference type="GO" id="GO:0000139">
    <property type="term" value="C:Golgi membrane"/>
    <property type="evidence" value="ECO:0007669"/>
    <property type="project" value="InterPro"/>
</dbReference>
<comment type="caution">
    <text evidence="6">The sequence shown here is derived from an EMBL/GenBank/DDBJ whole genome shotgun (WGS) entry which is preliminary data.</text>
</comment>
<organism evidence="6 7">
    <name type="scientific">Polarella glacialis</name>
    <name type="common">Dinoflagellate</name>
    <dbReference type="NCBI Taxonomy" id="89957"/>
    <lineage>
        <taxon>Eukaryota</taxon>
        <taxon>Sar</taxon>
        <taxon>Alveolata</taxon>
        <taxon>Dinophyceae</taxon>
        <taxon>Suessiales</taxon>
        <taxon>Suessiaceae</taxon>
        <taxon>Polarella</taxon>
    </lineage>
</organism>
<evidence type="ECO:0000256" key="4">
    <source>
        <dbReference type="ARBA" id="ARBA00023136"/>
    </source>
</evidence>
<evidence type="ECO:0000313" key="7">
    <source>
        <dbReference type="Proteomes" id="UP000654075"/>
    </source>
</evidence>
<evidence type="ECO:0000256" key="1">
    <source>
        <dbReference type="ARBA" id="ARBA00004141"/>
    </source>
</evidence>
<evidence type="ECO:0000256" key="2">
    <source>
        <dbReference type="ARBA" id="ARBA00022692"/>
    </source>
</evidence>
<dbReference type="OrthoDB" id="10518536at2759"/>
<evidence type="ECO:0000256" key="3">
    <source>
        <dbReference type="ARBA" id="ARBA00022989"/>
    </source>
</evidence>
<keyword evidence="3 5" id="KW-1133">Transmembrane helix</keyword>
<feature type="non-terminal residue" evidence="6">
    <location>
        <position position="301"/>
    </location>
</feature>